<dbReference type="InterPro" id="IPR001810">
    <property type="entry name" value="F-box_dom"/>
</dbReference>
<name>A0A7J7PCF3_9MAGN</name>
<dbReference type="SUPFAM" id="SSF81383">
    <property type="entry name" value="F-box domain"/>
    <property type="match status" value="1"/>
</dbReference>
<evidence type="ECO:0000313" key="3">
    <source>
        <dbReference type="Proteomes" id="UP000541444"/>
    </source>
</evidence>
<dbReference type="InterPro" id="IPR005174">
    <property type="entry name" value="KIB1-4_b-propeller"/>
</dbReference>
<protein>
    <recommendedName>
        <fullName evidence="1">F-box domain-containing protein</fullName>
    </recommendedName>
</protein>
<dbReference type="InterPro" id="IPR036047">
    <property type="entry name" value="F-box-like_dom_sf"/>
</dbReference>
<dbReference type="Pfam" id="PF03478">
    <property type="entry name" value="Beta-prop_KIB1-4"/>
    <property type="match status" value="1"/>
</dbReference>
<evidence type="ECO:0000259" key="1">
    <source>
        <dbReference type="SMART" id="SM00256"/>
    </source>
</evidence>
<dbReference type="Proteomes" id="UP000541444">
    <property type="component" value="Unassembled WGS sequence"/>
</dbReference>
<feature type="domain" description="F-box" evidence="1">
    <location>
        <begin position="7"/>
        <end position="48"/>
    </location>
</feature>
<comment type="caution">
    <text evidence="2">The sequence shown here is derived from an EMBL/GenBank/DDBJ whole genome shotgun (WGS) entry which is preliminary data.</text>
</comment>
<dbReference type="EMBL" id="JACGCM010000004">
    <property type="protein sequence ID" value="KAF6177099.1"/>
    <property type="molecule type" value="Genomic_DNA"/>
</dbReference>
<dbReference type="OrthoDB" id="599103at2759"/>
<dbReference type="SMART" id="SM00256">
    <property type="entry name" value="FBOX"/>
    <property type="match status" value="1"/>
</dbReference>
<dbReference type="PANTHER" id="PTHR47123:SF15">
    <property type="entry name" value="F-BOX PROTEIN SKIP23"/>
    <property type="match status" value="1"/>
</dbReference>
<proteinExistence type="predicted"/>
<evidence type="ECO:0000313" key="2">
    <source>
        <dbReference type="EMBL" id="KAF6177099.1"/>
    </source>
</evidence>
<dbReference type="InterPro" id="IPR051304">
    <property type="entry name" value="SCF_F-box_domain"/>
</dbReference>
<organism evidence="2 3">
    <name type="scientific">Kingdonia uniflora</name>
    <dbReference type="NCBI Taxonomy" id="39325"/>
    <lineage>
        <taxon>Eukaryota</taxon>
        <taxon>Viridiplantae</taxon>
        <taxon>Streptophyta</taxon>
        <taxon>Embryophyta</taxon>
        <taxon>Tracheophyta</taxon>
        <taxon>Spermatophyta</taxon>
        <taxon>Magnoliopsida</taxon>
        <taxon>Ranunculales</taxon>
        <taxon>Circaeasteraceae</taxon>
        <taxon>Kingdonia</taxon>
    </lineage>
</organism>
<accession>A0A7J7PCF3</accession>
<dbReference type="AlphaFoldDB" id="A0A7J7PCF3"/>
<dbReference type="Gene3D" id="1.20.1280.50">
    <property type="match status" value="1"/>
</dbReference>
<sequence length="388" mass="43782">MANWSNLPRDLLDHISKLLNFDTDILRFRSVCSSWRLSVSSPSNRLPNRVTIKPKPDTTRFPDKGAFYLSKRGIYRLSLPEDHPEKASSGSSYNGWLVKVDQDFPGVFRLLNPLSENPIDLLATPFGKNLNLMNFRIDELGKEYVLRYFGEPPCAYAGDVYLEKVVFSMTPPWGGSNGDDDGDCVIMTIHVSGKIAIFRFRDNSWTVINDLQYPFDDLIVYKETFYAVDYTGRIVVVNADLTLTEISTSVLSGESGDTKVLVELDGELLMVDRYLNLGSNVDSSTHDEAGYTTTLFTVYKFNEANKTWDEVKNLGDDRLLFVGDNCTFSASTCDFSGFQRNSIYFKDKHTSREDCISVFHLEDGSVGPYMTYNQLCSPPPSWFSSPAL</sequence>
<keyword evidence="3" id="KW-1185">Reference proteome</keyword>
<reference evidence="2 3" key="1">
    <citation type="journal article" date="2020" name="IScience">
        <title>Genome Sequencing of the Endangered Kingdonia uniflora (Circaeasteraceae, Ranunculales) Reveals Potential Mechanisms of Evolutionary Specialization.</title>
        <authorList>
            <person name="Sun Y."/>
            <person name="Deng T."/>
            <person name="Zhang A."/>
            <person name="Moore M.J."/>
            <person name="Landis J.B."/>
            <person name="Lin N."/>
            <person name="Zhang H."/>
            <person name="Zhang X."/>
            <person name="Huang J."/>
            <person name="Zhang X."/>
            <person name="Sun H."/>
            <person name="Wang H."/>
        </authorList>
    </citation>
    <scope>NUCLEOTIDE SEQUENCE [LARGE SCALE GENOMIC DNA]</scope>
    <source>
        <strain evidence="2">TB1705</strain>
        <tissue evidence="2">Leaf</tissue>
    </source>
</reference>
<dbReference type="Pfam" id="PF00646">
    <property type="entry name" value="F-box"/>
    <property type="match status" value="1"/>
</dbReference>
<gene>
    <name evidence="2" type="ORF">GIB67_015974</name>
</gene>
<dbReference type="PANTHER" id="PTHR47123">
    <property type="entry name" value="F-BOX PROTEIN SKIP23"/>
    <property type="match status" value="1"/>
</dbReference>